<dbReference type="InterPro" id="IPR003439">
    <property type="entry name" value="ABC_transporter-like_ATP-bd"/>
</dbReference>
<feature type="compositionally biased region" description="Basic and acidic residues" evidence="7">
    <location>
        <begin position="629"/>
        <end position="638"/>
    </location>
</feature>
<keyword evidence="3" id="KW-0547">Nucleotide-binding</keyword>
<feature type="compositionally biased region" description="Basic and acidic residues" evidence="7">
    <location>
        <begin position="1"/>
        <end position="23"/>
    </location>
</feature>
<proteinExistence type="predicted"/>
<evidence type="ECO:0000259" key="9">
    <source>
        <dbReference type="PROSITE" id="PS50893"/>
    </source>
</evidence>
<sequence length="638" mass="68624">MTGMETRDKSEETSHSSDTEAPKGRKGRKPRQKNPADQWLGKIVDPYKGQLKHKARLETLSGVLAIAQAGFLAFGIGALIEDGGGILGLVPYLVGLIITILARTALSYLAGKLGHTISADLRFSLRQKLASILASQSPLDIERRSAGEVAALASDVIENLDPYTSRYLSLRLQLTVIPLAILIAVTLFSWAAALVLLLCGPLIPVFMAIVGIRAKKASDKQVAALSTMSSRFLDRLQGMTTLRLFGAVGRTRDLFDGIATDYRKATMKVLRIAFLSSAALELFSALGIALIAIYVGYHYLGFTAFGSYDSPITLSSGLFMLLLAPEFFTPLRDFAAAYHDRASAQSAAERLMLLLPEDKIAEESEADTSSTTKASAAASPIKKITFEDCSFGYEGGRDAILSNVNITLSAGSRIAILGRSGSGKSTLLAALCGLLKPLEGRLLLNEQAVSNSREEWVNWRQSIGWIGQKPHIFHGSLLMNARLAHPDASREAVDEALSQAHADQFVAQLPRDLLTILGETGFGISGGQVRRLAIARAALGDSSLILCDEPTADLDADTAKLVTQSLLKMAKDRLLVIATHDRDVAEQCDHIYFVKDGSLSEISKPDLADLENLLSDEPVAPSTSEVIEGETKSEEVVS</sequence>
<feature type="transmembrane region" description="Helical" evidence="8">
    <location>
        <begin position="168"/>
        <end position="188"/>
    </location>
</feature>
<comment type="subcellular location">
    <subcellularLocation>
        <location evidence="1">Cell membrane</location>
        <topology evidence="1">Multi-pass membrane protein</topology>
    </subcellularLocation>
</comment>
<evidence type="ECO:0000256" key="6">
    <source>
        <dbReference type="ARBA" id="ARBA00023136"/>
    </source>
</evidence>
<dbReference type="SMART" id="SM00382">
    <property type="entry name" value="AAA"/>
    <property type="match status" value="1"/>
</dbReference>
<dbReference type="GO" id="GO:0042883">
    <property type="term" value="P:cysteine transport"/>
    <property type="evidence" value="ECO:0007669"/>
    <property type="project" value="InterPro"/>
</dbReference>
<evidence type="ECO:0000313" key="12">
    <source>
        <dbReference type="Proteomes" id="UP000219439"/>
    </source>
</evidence>
<evidence type="ECO:0000256" key="1">
    <source>
        <dbReference type="ARBA" id="ARBA00004651"/>
    </source>
</evidence>
<evidence type="ECO:0000256" key="3">
    <source>
        <dbReference type="ARBA" id="ARBA00022741"/>
    </source>
</evidence>
<feature type="region of interest" description="Disordered" evidence="7">
    <location>
        <begin position="619"/>
        <end position="638"/>
    </location>
</feature>
<name>A0A285NH11_9HYPH</name>
<dbReference type="Gene3D" id="1.20.1560.10">
    <property type="entry name" value="ABC transporter type 1, transmembrane domain"/>
    <property type="match status" value="1"/>
</dbReference>
<evidence type="ECO:0000256" key="4">
    <source>
        <dbReference type="ARBA" id="ARBA00022840"/>
    </source>
</evidence>
<dbReference type="PANTHER" id="PTHR24221">
    <property type="entry name" value="ATP-BINDING CASSETTE SUB-FAMILY B"/>
    <property type="match status" value="1"/>
</dbReference>
<dbReference type="InterPro" id="IPR039421">
    <property type="entry name" value="Type_1_exporter"/>
</dbReference>
<dbReference type="PROSITE" id="PS50929">
    <property type="entry name" value="ABC_TM1F"/>
    <property type="match status" value="1"/>
</dbReference>
<dbReference type="GO" id="GO:0005886">
    <property type="term" value="C:plasma membrane"/>
    <property type="evidence" value="ECO:0007669"/>
    <property type="project" value="UniProtKB-SubCell"/>
</dbReference>
<dbReference type="OrthoDB" id="9806127at2"/>
<dbReference type="InterPro" id="IPR011527">
    <property type="entry name" value="ABC1_TM_dom"/>
</dbReference>
<keyword evidence="5 8" id="KW-1133">Transmembrane helix</keyword>
<reference evidence="11 12" key="1">
    <citation type="submission" date="2017-09" db="EMBL/GenBank/DDBJ databases">
        <authorList>
            <person name="Ehlers B."/>
            <person name="Leendertz F.H."/>
        </authorList>
    </citation>
    <scope>NUCLEOTIDE SEQUENCE [LARGE SCALE GENOMIC DNA]</scope>
    <source>
        <strain evidence="11 12">DSM 18289</strain>
    </source>
</reference>
<feature type="region of interest" description="Disordered" evidence="7">
    <location>
        <begin position="1"/>
        <end position="35"/>
    </location>
</feature>
<organism evidence="11 12">
    <name type="scientific">Cohaesibacter gelatinilyticus</name>
    <dbReference type="NCBI Taxonomy" id="372072"/>
    <lineage>
        <taxon>Bacteria</taxon>
        <taxon>Pseudomonadati</taxon>
        <taxon>Pseudomonadota</taxon>
        <taxon>Alphaproteobacteria</taxon>
        <taxon>Hyphomicrobiales</taxon>
        <taxon>Cohaesibacteraceae</taxon>
    </lineage>
</organism>
<dbReference type="GO" id="GO:0140359">
    <property type="term" value="F:ABC-type transporter activity"/>
    <property type="evidence" value="ECO:0007669"/>
    <property type="project" value="InterPro"/>
</dbReference>
<dbReference type="PROSITE" id="PS50893">
    <property type="entry name" value="ABC_TRANSPORTER_2"/>
    <property type="match status" value="1"/>
</dbReference>
<dbReference type="CDD" id="cd18584">
    <property type="entry name" value="ABC_6TM_AarD_CydD"/>
    <property type="match status" value="1"/>
</dbReference>
<keyword evidence="12" id="KW-1185">Reference proteome</keyword>
<dbReference type="PANTHER" id="PTHR24221:SF261">
    <property type="entry name" value="GLUTATHIONE_L-CYSTEINE TRANSPORT SYSTEM ATP-BINDING_PERMEASE PROTEIN CYDD"/>
    <property type="match status" value="1"/>
</dbReference>
<dbReference type="SUPFAM" id="SSF90123">
    <property type="entry name" value="ABC transporter transmembrane region"/>
    <property type="match status" value="1"/>
</dbReference>
<evidence type="ECO:0000259" key="10">
    <source>
        <dbReference type="PROSITE" id="PS50929"/>
    </source>
</evidence>
<keyword evidence="6 8" id="KW-0472">Membrane</keyword>
<feature type="transmembrane region" description="Helical" evidence="8">
    <location>
        <begin position="86"/>
        <end position="106"/>
    </location>
</feature>
<evidence type="ECO:0000256" key="7">
    <source>
        <dbReference type="SAM" id="MobiDB-lite"/>
    </source>
</evidence>
<dbReference type="Proteomes" id="UP000219439">
    <property type="component" value="Unassembled WGS sequence"/>
</dbReference>
<evidence type="ECO:0000256" key="8">
    <source>
        <dbReference type="SAM" id="Phobius"/>
    </source>
</evidence>
<feature type="transmembrane region" description="Helical" evidence="8">
    <location>
        <begin position="60"/>
        <end position="80"/>
    </location>
</feature>
<dbReference type="GO" id="GO:0034040">
    <property type="term" value="F:ATPase-coupled lipid transmembrane transporter activity"/>
    <property type="evidence" value="ECO:0007669"/>
    <property type="project" value="TreeGrafter"/>
</dbReference>
<dbReference type="Pfam" id="PF00664">
    <property type="entry name" value="ABC_membrane"/>
    <property type="match status" value="1"/>
</dbReference>
<feature type="transmembrane region" description="Helical" evidence="8">
    <location>
        <begin position="272"/>
        <end position="300"/>
    </location>
</feature>
<feature type="transmembrane region" description="Helical" evidence="8">
    <location>
        <begin position="194"/>
        <end position="212"/>
    </location>
</feature>
<dbReference type="InterPro" id="IPR014216">
    <property type="entry name" value="ABC_transptr_CydD"/>
</dbReference>
<keyword evidence="4 11" id="KW-0067">ATP-binding</keyword>
<dbReference type="NCBIfam" id="TIGR02857">
    <property type="entry name" value="CydD"/>
    <property type="match status" value="1"/>
</dbReference>
<protein>
    <submittedName>
        <fullName evidence="11">ATP-binding cassette, subfamily C, CydD</fullName>
    </submittedName>
</protein>
<dbReference type="InterPro" id="IPR003593">
    <property type="entry name" value="AAA+_ATPase"/>
</dbReference>
<dbReference type="EMBL" id="OBEL01000001">
    <property type="protein sequence ID" value="SNZ06941.1"/>
    <property type="molecule type" value="Genomic_DNA"/>
</dbReference>
<accession>A0A285NH11</accession>
<dbReference type="GO" id="GO:0005524">
    <property type="term" value="F:ATP binding"/>
    <property type="evidence" value="ECO:0007669"/>
    <property type="project" value="UniProtKB-KW"/>
</dbReference>
<dbReference type="GO" id="GO:0016887">
    <property type="term" value="F:ATP hydrolysis activity"/>
    <property type="evidence" value="ECO:0007669"/>
    <property type="project" value="InterPro"/>
</dbReference>
<dbReference type="InterPro" id="IPR036640">
    <property type="entry name" value="ABC1_TM_sf"/>
</dbReference>
<dbReference type="InterPro" id="IPR027417">
    <property type="entry name" value="P-loop_NTPase"/>
</dbReference>
<evidence type="ECO:0000313" key="11">
    <source>
        <dbReference type="EMBL" id="SNZ06941.1"/>
    </source>
</evidence>
<feature type="domain" description="ABC transmembrane type-1" evidence="10">
    <location>
        <begin position="60"/>
        <end position="343"/>
    </location>
</feature>
<gene>
    <name evidence="11" type="ORF">SAMN06265368_0591</name>
</gene>
<dbReference type="AlphaFoldDB" id="A0A285NH11"/>
<dbReference type="CDD" id="cd03228">
    <property type="entry name" value="ABCC_MRP_Like"/>
    <property type="match status" value="1"/>
</dbReference>
<evidence type="ECO:0000256" key="2">
    <source>
        <dbReference type="ARBA" id="ARBA00022692"/>
    </source>
</evidence>
<feature type="domain" description="ABC transporter" evidence="9">
    <location>
        <begin position="384"/>
        <end position="621"/>
    </location>
</feature>
<dbReference type="Gene3D" id="3.40.50.300">
    <property type="entry name" value="P-loop containing nucleotide triphosphate hydrolases"/>
    <property type="match status" value="1"/>
</dbReference>
<evidence type="ECO:0000256" key="5">
    <source>
        <dbReference type="ARBA" id="ARBA00022989"/>
    </source>
</evidence>
<dbReference type="RefSeq" id="WP_097151898.1">
    <property type="nucleotide sequence ID" value="NZ_OBEL01000001.1"/>
</dbReference>
<dbReference type="Pfam" id="PF00005">
    <property type="entry name" value="ABC_tran"/>
    <property type="match status" value="1"/>
</dbReference>
<dbReference type="SUPFAM" id="SSF52540">
    <property type="entry name" value="P-loop containing nucleoside triphosphate hydrolases"/>
    <property type="match status" value="1"/>
</dbReference>
<keyword evidence="2 8" id="KW-0812">Transmembrane</keyword>